<keyword evidence="3" id="KW-0503">Monooxygenase</keyword>
<dbReference type="GO" id="GO:0042284">
    <property type="term" value="F:sphingolipid delta-4 desaturase activity"/>
    <property type="evidence" value="ECO:0007669"/>
    <property type="project" value="TreeGrafter"/>
</dbReference>
<reference evidence="3 4" key="1">
    <citation type="journal article" date="2019" name="Gigascience">
        <title>Whole-genome sequence of the oriental lung fluke Paragonimus westermani.</title>
        <authorList>
            <person name="Oey H."/>
            <person name="Zakrzewski M."/>
            <person name="Narain K."/>
            <person name="Devi K.R."/>
            <person name="Agatsuma T."/>
            <person name="Nawaratna S."/>
            <person name="Gobert G.N."/>
            <person name="Jones M.K."/>
            <person name="Ragan M.A."/>
            <person name="McManus D.P."/>
            <person name="Krause L."/>
        </authorList>
    </citation>
    <scope>NUCLEOTIDE SEQUENCE [LARGE SCALE GENOMIC DNA]</scope>
    <source>
        <strain evidence="3 4">IND2009</strain>
    </source>
</reference>
<dbReference type="GO" id="GO:0016020">
    <property type="term" value="C:membrane"/>
    <property type="evidence" value="ECO:0007669"/>
    <property type="project" value="GOC"/>
</dbReference>
<dbReference type="AlphaFoldDB" id="A0A5J4P2G2"/>
<keyword evidence="4" id="KW-1185">Reference proteome</keyword>
<dbReference type="SMART" id="SM01269">
    <property type="entry name" value="Lipid_DES"/>
    <property type="match status" value="1"/>
</dbReference>
<dbReference type="GO" id="GO:0046513">
    <property type="term" value="P:ceramide biosynthetic process"/>
    <property type="evidence" value="ECO:0007669"/>
    <property type="project" value="TreeGrafter"/>
</dbReference>
<protein>
    <submittedName>
        <fullName evidence="3">Sphingolipid 4-desaturase/C4-monooxygenase</fullName>
    </submittedName>
</protein>
<sequence length="386" mass="44909">MSLRSPRPVAAYLFKNSGSFNLLQKENNGLEKNSETVYNFFKGITYAVRLAFNDDEWVYDEEPHIKRRQEILTKYPEVKQLMGPDHRVAYYITLEVLFQFFMATVISIYQPHWLVWLVLTYAVSGTINHSLGCAIHEVGHNLAFGHKYGTANRVLSLFCNLPMAVPIAISYKKYHQAHHRWLGHEESDTDMPLRIEASLFKHPLSRFLWLCIHPLLYAFRPFLKSPRPITVWELINMLVQCAFDVFVLRVLGLYALAYLAIGTLFGLGAHPMTGHFISEHYLFADQQATHSYYGPWNPLIYNLGYHVEHHDFPYIAFTRLPKLREIAPEYYAPLPYHASLCKVIWDFLFYPENGPQAHCVNSEDKSRPDLYKNAPKGLILDYYKNK</sequence>
<dbReference type="InterPro" id="IPR013866">
    <property type="entry name" value="Sphingolipid_d4-desaturase_N"/>
</dbReference>
<dbReference type="Proteomes" id="UP000324629">
    <property type="component" value="Unassembled WGS sequence"/>
</dbReference>
<dbReference type="Pfam" id="PF08557">
    <property type="entry name" value="Lipid_DES"/>
    <property type="match status" value="1"/>
</dbReference>
<keyword evidence="1" id="KW-0472">Membrane</keyword>
<keyword evidence="1" id="KW-0812">Transmembrane</keyword>
<evidence type="ECO:0000313" key="4">
    <source>
        <dbReference type="Proteomes" id="UP000324629"/>
    </source>
</evidence>
<gene>
    <name evidence="3" type="ORF">DEA37_0011842</name>
</gene>
<keyword evidence="1" id="KW-1133">Transmembrane helix</keyword>
<organism evidence="3 4">
    <name type="scientific">Paragonimus westermani</name>
    <dbReference type="NCBI Taxonomy" id="34504"/>
    <lineage>
        <taxon>Eukaryota</taxon>
        <taxon>Metazoa</taxon>
        <taxon>Spiralia</taxon>
        <taxon>Lophotrochozoa</taxon>
        <taxon>Platyhelminthes</taxon>
        <taxon>Trematoda</taxon>
        <taxon>Digenea</taxon>
        <taxon>Plagiorchiida</taxon>
        <taxon>Troglotremata</taxon>
        <taxon>Troglotrematidae</taxon>
        <taxon>Paragonimus</taxon>
    </lineage>
</organism>
<name>A0A5J4P2G2_9TREM</name>
<feature type="transmembrane region" description="Helical" evidence="1">
    <location>
        <begin position="88"/>
        <end position="109"/>
    </location>
</feature>
<proteinExistence type="predicted"/>
<dbReference type="InterPro" id="IPR005804">
    <property type="entry name" value="FA_desaturase_dom"/>
</dbReference>
<feature type="transmembrane region" description="Helical" evidence="1">
    <location>
        <begin position="154"/>
        <end position="171"/>
    </location>
</feature>
<feature type="domain" description="Sphingolipid delta4-desaturase N-terminal" evidence="2">
    <location>
        <begin position="51"/>
        <end position="88"/>
    </location>
</feature>
<evidence type="ECO:0000259" key="2">
    <source>
        <dbReference type="SMART" id="SM01269"/>
    </source>
</evidence>
<evidence type="ECO:0000256" key="1">
    <source>
        <dbReference type="SAM" id="Phobius"/>
    </source>
</evidence>
<feature type="transmembrane region" description="Helical" evidence="1">
    <location>
        <begin position="243"/>
        <end position="267"/>
    </location>
</feature>
<evidence type="ECO:0000313" key="3">
    <source>
        <dbReference type="EMBL" id="KAA3682031.1"/>
    </source>
</evidence>
<comment type="caution">
    <text evidence="3">The sequence shown here is derived from an EMBL/GenBank/DDBJ whole genome shotgun (WGS) entry which is preliminary data.</text>
</comment>
<accession>A0A5J4P2G2</accession>
<dbReference type="EMBL" id="QNGE01000083">
    <property type="protein sequence ID" value="KAA3682031.1"/>
    <property type="molecule type" value="Genomic_DNA"/>
</dbReference>
<keyword evidence="3" id="KW-0560">Oxidoreductase</keyword>
<dbReference type="Pfam" id="PF00487">
    <property type="entry name" value="FA_desaturase"/>
    <property type="match status" value="1"/>
</dbReference>
<dbReference type="PANTHER" id="PTHR12879">
    <property type="entry name" value="SPHINGOLIPID DELTA 4 DESATURASE/C-4 HYDROXYLASE PROTEIN DES2"/>
    <property type="match status" value="1"/>
</dbReference>
<dbReference type="GO" id="GO:0004497">
    <property type="term" value="F:monooxygenase activity"/>
    <property type="evidence" value="ECO:0007669"/>
    <property type="project" value="UniProtKB-KW"/>
</dbReference>
<dbReference type="PANTHER" id="PTHR12879:SF8">
    <property type="entry name" value="SPHINGOLIPID DELTA(4)-DESATURASE DES1"/>
    <property type="match status" value="1"/>
</dbReference>